<gene>
    <name evidence="2" type="ORF">HNP82_003164</name>
</gene>
<keyword evidence="1" id="KW-1133">Transmembrane helix</keyword>
<evidence type="ECO:0000313" key="2">
    <source>
        <dbReference type="EMBL" id="MBB5266012.1"/>
    </source>
</evidence>
<feature type="transmembrane region" description="Helical" evidence="1">
    <location>
        <begin position="91"/>
        <end position="109"/>
    </location>
</feature>
<comment type="caution">
    <text evidence="2">The sequence shown here is derived from an EMBL/GenBank/DDBJ whole genome shotgun (WGS) entry which is preliminary data.</text>
</comment>
<reference evidence="2 3" key="1">
    <citation type="submission" date="2020-08" db="EMBL/GenBank/DDBJ databases">
        <title>Genomic Encyclopedia of Type Strains, Phase IV (KMG-IV): sequencing the most valuable type-strain genomes for metagenomic binning, comparative biology and taxonomic classification.</title>
        <authorList>
            <person name="Goeker M."/>
        </authorList>
    </citation>
    <scope>NUCLEOTIDE SEQUENCE [LARGE SCALE GENOMIC DNA]</scope>
    <source>
        <strain evidence="2 3">DSM 106146</strain>
    </source>
</reference>
<keyword evidence="3" id="KW-1185">Reference proteome</keyword>
<name>A0A7W8HCR6_9FIRM</name>
<protein>
    <submittedName>
        <fullName evidence="2">Uncharacterized protein</fullName>
    </submittedName>
</protein>
<evidence type="ECO:0000256" key="1">
    <source>
        <dbReference type="SAM" id="Phobius"/>
    </source>
</evidence>
<dbReference type="EMBL" id="JACHFW010000017">
    <property type="protein sequence ID" value="MBB5266012.1"/>
    <property type="molecule type" value="Genomic_DNA"/>
</dbReference>
<dbReference type="AlphaFoldDB" id="A0A7W8HCR6"/>
<accession>A0A7W8HCR6</accession>
<dbReference type="RefSeq" id="WP_183776234.1">
    <property type="nucleotide sequence ID" value="NZ_CAWVEG010000228.1"/>
</dbReference>
<sequence length="155" mass="18139">MEKMARQGKNYPVQWAQFVFISVLLWMLLLAGTGAAHSQQEEHQCVLSGSMYGYWIKPADTPLVQCEDEARPVKNMAETMRRLPEKLLRNTPIVLLCVWDLHTLFWLFLRKKAFIAYYLASAYYPARFLRELFSQKEKDGKKKYLTLNRKIFAAA</sequence>
<organism evidence="2 3">
    <name type="scientific">Catenibacillus scindens</name>
    <dbReference type="NCBI Taxonomy" id="673271"/>
    <lineage>
        <taxon>Bacteria</taxon>
        <taxon>Bacillati</taxon>
        <taxon>Bacillota</taxon>
        <taxon>Clostridia</taxon>
        <taxon>Lachnospirales</taxon>
        <taxon>Lachnospiraceae</taxon>
        <taxon>Catenibacillus</taxon>
    </lineage>
</organism>
<proteinExistence type="predicted"/>
<keyword evidence="1" id="KW-0472">Membrane</keyword>
<keyword evidence="1" id="KW-0812">Transmembrane</keyword>
<dbReference type="Proteomes" id="UP000543642">
    <property type="component" value="Unassembled WGS sequence"/>
</dbReference>
<evidence type="ECO:0000313" key="3">
    <source>
        <dbReference type="Proteomes" id="UP000543642"/>
    </source>
</evidence>